<dbReference type="CDD" id="cd00082">
    <property type="entry name" value="HisKA"/>
    <property type="match status" value="1"/>
</dbReference>
<feature type="domain" description="HAMP" evidence="18">
    <location>
        <begin position="342"/>
        <end position="394"/>
    </location>
</feature>
<dbReference type="PANTHER" id="PTHR43065:SF10">
    <property type="entry name" value="PEROXIDE STRESS-ACTIVATED HISTIDINE KINASE MAK3"/>
    <property type="match status" value="1"/>
</dbReference>
<dbReference type="FunFam" id="1.10.287.130:FF:000049">
    <property type="entry name" value="C4-dicarboxylate transport sensor protein DctB"/>
    <property type="match status" value="1"/>
</dbReference>
<dbReference type="AlphaFoldDB" id="A0AAV5NKS3"/>
<dbReference type="PROSITE" id="PS50885">
    <property type="entry name" value="HAMP"/>
    <property type="match status" value="1"/>
</dbReference>
<keyword evidence="9" id="KW-0547">Nucleotide-binding</keyword>
<proteinExistence type="predicted"/>
<dbReference type="RefSeq" id="WP_126610072.1">
    <property type="nucleotide sequence ID" value="NZ_AP025145.1"/>
</dbReference>
<keyword evidence="5" id="KW-0997">Cell inner membrane</keyword>
<keyword evidence="13" id="KW-0902">Two-component regulatory system</keyword>
<evidence type="ECO:0000256" key="7">
    <source>
        <dbReference type="ARBA" id="ARBA00022679"/>
    </source>
</evidence>
<evidence type="ECO:0000256" key="1">
    <source>
        <dbReference type="ARBA" id="ARBA00000085"/>
    </source>
</evidence>
<gene>
    <name evidence="19" type="ORF">GCM10007932_06170</name>
</gene>
<dbReference type="InterPro" id="IPR017116">
    <property type="entry name" value="Sig_transdc_His_kinase_PgtB"/>
</dbReference>
<dbReference type="InterPro" id="IPR003660">
    <property type="entry name" value="HAMP_dom"/>
</dbReference>
<dbReference type="Pfam" id="PF00512">
    <property type="entry name" value="HisKA"/>
    <property type="match status" value="1"/>
</dbReference>
<organism evidence="19 20">
    <name type="scientific">Vibrio penaeicida</name>
    <dbReference type="NCBI Taxonomy" id="104609"/>
    <lineage>
        <taxon>Bacteria</taxon>
        <taxon>Pseudomonadati</taxon>
        <taxon>Pseudomonadota</taxon>
        <taxon>Gammaproteobacteria</taxon>
        <taxon>Vibrionales</taxon>
        <taxon>Vibrionaceae</taxon>
        <taxon>Vibrio</taxon>
    </lineage>
</organism>
<dbReference type="SUPFAM" id="SSF55874">
    <property type="entry name" value="ATPase domain of HSP90 chaperone/DNA topoisomerase II/histidine kinase"/>
    <property type="match status" value="1"/>
</dbReference>
<comment type="catalytic activity">
    <reaction evidence="1">
        <text>ATP + protein L-histidine = ADP + protein N-phospho-L-histidine.</text>
        <dbReference type="EC" id="2.7.13.3"/>
    </reaction>
</comment>
<evidence type="ECO:0000256" key="12">
    <source>
        <dbReference type="ARBA" id="ARBA00022989"/>
    </source>
</evidence>
<dbReference type="InterPro" id="IPR005467">
    <property type="entry name" value="His_kinase_dom"/>
</dbReference>
<dbReference type="GO" id="GO:0005524">
    <property type="term" value="F:ATP binding"/>
    <property type="evidence" value="ECO:0007669"/>
    <property type="project" value="UniProtKB-KW"/>
</dbReference>
<feature type="domain" description="Histidine kinase" evidence="17">
    <location>
        <begin position="568"/>
        <end position="781"/>
    </location>
</feature>
<evidence type="ECO:0000256" key="9">
    <source>
        <dbReference type="ARBA" id="ARBA00022741"/>
    </source>
</evidence>
<dbReference type="InterPro" id="IPR003661">
    <property type="entry name" value="HisK_dim/P_dom"/>
</dbReference>
<evidence type="ECO:0000256" key="6">
    <source>
        <dbReference type="ARBA" id="ARBA00022553"/>
    </source>
</evidence>
<dbReference type="PANTHER" id="PTHR43065">
    <property type="entry name" value="SENSOR HISTIDINE KINASE"/>
    <property type="match status" value="1"/>
</dbReference>
<dbReference type="PROSITE" id="PS50109">
    <property type="entry name" value="HIS_KIN"/>
    <property type="match status" value="1"/>
</dbReference>
<reference evidence="20" key="1">
    <citation type="journal article" date="2019" name="Int. J. Syst. Evol. Microbiol.">
        <title>The Global Catalogue of Microorganisms (GCM) 10K type strain sequencing project: providing services to taxonomists for standard genome sequencing and annotation.</title>
        <authorList>
            <consortium name="The Broad Institute Genomics Platform"/>
            <consortium name="The Broad Institute Genome Sequencing Center for Infectious Disease"/>
            <person name="Wu L."/>
            <person name="Ma J."/>
        </authorList>
    </citation>
    <scope>NUCLEOTIDE SEQUENCE [LARGE SCALE GENOMIC DNA]</scope>
    <source>
        <strain evidence="20">NBRC 15640</strain>
    </source>
</reference>
<evidence type="ECO:0000259" key="17">
    <source>
        <dbReference type="PROSITE" id="PS50109"/>
    </source>
</evidence>
<dbReference type="InterPro" id="IPR003594">
    <property type="entry name" value="HATPase_dom"/>
</dbReference>
<dbReference type="GO" id="GO:0000155">
    <property type="term" value="F:phosphorelay sensor kinase activity"/>
    <property type="evidence" value="ECO:0007669"/>
    <property type="project" value="InterPro"/>
</dbReference>
<dbReference type="Gene3D" id="3.30.450.20">
    <property type="entry name" value="PAS domain"/>
    <property type="match status" value="1"/>
</dbReference>
<evidence type="ECO:0000256" key="4">
    <source>
        <dbReference type="ARBA" id="ARBA00022475"/>
    </source>
</evidence>
<dbReference type="PRINTS" id="PR00344">
    <property type="entry name" value="BCTRLSENSOR"/>
</dbReference>
<dbReference type="SUPFAM" id="SSF47384">
    <property type="entry name" value="Homodimeric domain of signal transducing histidine kinase"/>
    <property type="match status" value="1"/>
</dbReference>
<dbReference type="GO" id="GO:0005886">
    <property type="term" value="C:plasma membrane"/>
    <property type="evidence" value="ECO:0007669"/>
    <property type="project" value="UniProtKB-SubCell"/>
</dbReference>
<evidence type="ECO:0000256" key="13">
    <source>
        <dbReference type="ARBA" id="ARBA00023012"/>
    </source>
</evidence>
<accession>A0AAV5NKS3</accession>
<evidence type="ECO:0000256" key="10">
    <source>
        <dbReference type="ARBA" id="ARBA00022777"/>
    </source>
</evidence>
<dbReference type="EC" id="2.7.13.3" evidence="3"/>
<evidence type="ECO:0000256" key="8">
    <source>
        <dbReference type="ARBA" id="ARBA00022692"/>
    </source>
</evidence>
<dbReference type="SMART" id="SM00388">
    <property type="entry name" value="HisKA"/>
    <property type="match status" value="1"/>
</dbReference>
<keyword evidence="10 19" id="KW-0418">Kinase</keyword>
<keyword evidence="12 16" id="KW-1133">Transmembrane helix</keyword>
<dbReference type="Gene3D" id="1.10.287.130">
    <property type="match status" value="1"/>
</dbReference>
<evidence type="ECO:0000259" key="18">
    <source>
        <dbReference type="PROSITE" id="PS50885"/>
    </source>
</evidence>
<evidence type="ECO:0000313" key="20">
    <source>
        <dbReference type="Proteomes" id="UP001156690"/>
    </source>
</evidence>
<dbReference type="Gene3D" id="3.30.565.10">
    <property type="entry name" value="Histidine kinase-like ATPase, C-terminal domain"/>
    <property type="match status" value="1"/>
</dbReference>
<keyword evidence="8 16" id="KW-0812">Transmembrane</keyword>
<keyword evidence="4" id="KW-1003">Cell membrane</keyword>
<keyword evidence="11" id="KW-0067">ATP-binding</keyword>
<protein>
    <recommendedName>
        <fullName evidence="15">C4-dicarboxylate transport sensor protein DctB</fullName>
        <ecNumber evidence="3">2.7.13.3</ecNumber>
    </recommendedName>
</protein>
<evidence type="ECO:0000256" key="14">
    <source>
        <dbReference type="ARBA" id="ARBA00023136"/>
    </source>
</evidence>
<dbReference type="SMART" id="SM00387">
    <property type="entry name" value="HATPase_c"/>
    <property type="match status" value="1"/>
</dbReference>
<comment type="subcellular location">
    <subcellularLocation>
        <location evidence="2">Cell inner membrane</location>
        <topology evidence="2">Multi-pass membrane protein</topology>
    </subcellularLocation>
</comment>
<evidence type="ECO:0000256" key="15">
    <source>
        <dbReference type="ARBA" id="ARBA00073143"/>
    </source>
</evidence>
<dbReference type="EMBL" id="BSNX01000004">
    <property type="protein sequence ID" value="GLQ71257.1"/>
    <property type="molecule type" value="Genomic_DNA"/>
</dbReference>
<evidence type="ECO:0000256" key="5">
    <source>
        <dbReference type="ARBA" id="ARBA00022519"/>
    </source>
</evidence>
<dbReference type="Proteomes" id="UP001156690">
    <property type="component" value="Unassembled WGS sequence"/>
</dbReference>
<evidence type="ECO:0000256" key="16">
    <source>
        <dbReference type="SAM" id="Phobius"/>
    </source>
</evidence>
<dbReference type="Gene3D" id="6.10.340.10">
    <property type="match status" value="1"/>
</dbReference>
<dbReference type="InterPro" id="IPR036097">
    <property type="entry name" value="HisK_dim/P_sf"/>
</dbReference>
<keyword evidence="20" id="KW-1185">Reference proteome</keyword>
<evidence type="ECO:0000313" key="19">
    <source>
        <dbReference type="EMBL" id="GLQ71257.1"/>
    </source>
</evidence>
<sequence length="782" mass="87881">MTFRYHTIGAKLILAFALSTILLSIVCVVALITWNTLDRQVESLLVKSVPKYNASFQLESRSSQIRSLIDYLPEIDNTIDLDGHAQSLDQELDEIEKTLLNLRDDPQAHALLSGYRDLTNQIAFYAELVREHVSKTRASARIREQIQWIHQDIRSELKPLRQEIEWQVERENSTYAHSKLLTNLRLIQNVTDQELALYSLLQEVAKFSHVSQVDNGMKVIQFRLDDLKEMSKPLYRIPSAISYQQLIGELDSLLDLGSGFHLALRTLVESESLLLKQQQKISNQLNELHQNVALLASNADSDFIAVKSDTANVISYGNQILIACFSLSILTSAFLTYYFIHRRIVSRLTALSHTLDAMTHKESNISFPVEGKDEIAGISRKLKEFYYAMLEMEQTNALNLINNTHSSLVTCDMTGRIESVNMSAKQLFELPNRIPDSHLWNWMPIVNQKVLKVLFAPESRLFTQGEANAVLSLGNDITPYYLRFYLSVFQQGNDRKVMVTIVDITEQAHANHLLECRVAEKTKDLVATNRELQVEIEERVKAEYHLKETQNELIQAAKMAVVGQTMSSLAHELNQPLTAINTYLFSAKMALDQQQFKLANTSLDQIGVMTERMGKIINSLRHFAKKQPQDVALSTVSLRDAIDQALVLVGTQAKKLEASIELAVREDVSVFADNVGLEQVLVNLLVNSLEAVSEVDTRTIEISFVPSKAGKTSLFISDSGNGFDPTVIHQIFTPFTTTKEVGLGLGLNICRSILHRFNATICLASTLSGGALVVLELPNDPL</sequence>
<keyword evidence="7" id="KW-0808">Transferase</keyword>
<feature type="transmembrane region" description="Helical" evidence="16">
    <location>
        <begin position="12"/>
        <end position="34"/>
    </location>
</feature>
<dbReference type="PIRSF" id="PIRSF037119">
    <property type="entry name" value="STHK_PgtB"/>
    <property type="match status" value="1"/>
</dbReference>
<name>A0AAV5NKS3_9VIBR</name>
<keyword evidence="6" id="KW-0597">Phosphoprotein</keyword>
<dbReference type="Pfam" id="PF02518">
    <property type="entry name" value="HATPase_c"/>
    <property type="match status" value="1"/>
</dbReference>
<evidence type="ECO:0000256" key="3">
    <source>
        <dbReference type="ARBA" id="ARBA00012438"/>
    </source>
</evidence>
<evidence type="ECO:0000256" key="2">
    <source>
        <dbReference type="ARBA" id="ARBA00004429"/>
    </source>
</evidence>
<keyword evidence="14 16" id="KW-0472">Membrane</keyword>
<comment type="caution">
    <text evidence="19">The sequence shown here is derived from an EMBL/GenBank/DDBJ whole genome shotgun (WGS) entry which is preliminary data.</text>
</comment>
<dbReference type="InterPro" id="IPR004358">
    <property type="entry name" value="Sig_transdc_His_kin-like_C"/>
</dbReference>
<evidence type="ECO:0000256" key="11">
    <source>
        <dbReference type="ARBA" id="ARBA00022840"/>
    </source>
</evidence>
<dbReference type="InterPro" id="IPR036890">
    <property type="entry name" value="HATPase_C_sf"/>
</dbReference>